<keyword evidence="6" id="KW-0689">Ribosomal protein</keyword>
<dbReference type="Gene3D" id="3.40.50.150">
    <property type="entry name" value="Vaccinia Virus protein VP39"/>
    <property type="match status" value="1"/>
</dbReference>
<evidence type="ECO:0000256" key="4">
    <source>
        <dbReference type="SAM" id="SignalP"/>
    </source>
</evidence>
<dbReference type="Proteomes" id="UP000077037">
    <property type="component" value="Unassembled WGS sequence"/>
</dbReference>
<dbReference type="Pfam" id="PF13847">
    <property type="entry name" value="Methyltransf_31"/>
    <property type="match status" value="1"/>
</dbReference>
<dbReference type="AlphaFoldDB" id="A0A157MSS0"/>
<evidence type="ECO:0000256" key="3">
    <source>
        <dbReference type="ARBA" id="ARBA00022691"/>
    </source>
</evidence>
<name>A0A157MSS0_9BORD</name>
<protein>
    <submittedName>
        <fullName evidence="6">50S ribosomal protein L11 methyltransferase</fullName>
        <ecNumber evidence="6">2.1.1.-</ecNumber>
    </submittedName>
</protein>
<evidence type="ECO:0000313" key="7">
    <source>
        <dbReference type="Proteomes" id="UP000077037"/>
    </source>
</evidence>
<sequence>MRTTRSLFTALAASAALLSVSAPLHAQAQAPAAPARAPDVIFVPTPQEVVDAMLKAAKVGPDDVLYDLGSGNGIIPVTAAREFGTRGVGFDIDPQRISEANANARQNKVTDKVKFVQADLFEQDLSEATVISLYLLPSLNLKLRPKLLALKPGTRIVSHAFDMGDWQPDQTINVNGRTVYFWTVPERKS</sequence>
<dbReference type="EMBL" id="FKBS01000013">
    <property type="protein sequence ID" value="SAI12135.1"/>
    <property type="molecule type" value="Genomic_DNA"/>
</dbReference>
<reference evidence="6 7" key="1">
    <citation type="submission" date="2016-03" db="EMBL/GenBank/DDBJ databases">
        <authorList>
            <consortium name="Pathogen Informatics"/>
        </authorList>
    </citation>
    <scope>NUCLEOTIDE SEQUENCE [LARGE SCALE GENOMIC DNA]</scope>
    <source>
        <strain evidence="6 7">NCTC13364</strain>
    </source>
</reference>
<accession>A0A157MSS0</accession>
<keyword evidence="4" id="KW-0732">Signal</keyword>
<evidence type="ECO:0000256" key="2">
    <source>
        <dbReference type="ARBA" id="ARBA00022679"/>
    </source>
</evidence>
<dbReference type="InterPro" id="IPR025714">
    <property type="entry name" value="Methyltranfer_dom"/>
</dbReference>
<feature type="domain" description="Methyltransferase" evidence="5">
    <location>
        <begin position="66"/>
        <end position="168"/>
    </location>
</feature>
<dbReference type="GO" id="GO:0032259">
    <property type="term" value="P:methylation"/>
    <property type="evidence" value="ECO:0007669"/>
    <property type="project" value="UniProtKB-KW"/>
</dbReference>
<keyword evidence="1 6" id="KW-0489">Methyltransferase</keyword>
<gene>
    <name evidence="6" type="primary">prmA_1</name>
    <name evidence="6" type="ORF">SAMEA1982600_01400</name>
</gene>
<evidence type="ECO:0000313" key="6">
    <source>
        <dbReference type="EMBL" id="SAI12135.1"/>
    </source>
</evidence>
<proteinExistence type="predicted"/>
<dbReference type="SUPFAM" id="SSF53335">
    <property type="entry name" value="S-adenosyl-L-methionine-dependent methyltransferases"/>
    <property type="match status" value="1"/>
</dbReference>
<dbReference type="PANTHER" id="PTHR13610:SF11">
    <property type="entry name" value="METHYLTRANSFERASE DOMAIN-CONTAINING PROTEIN"/>
    <property type="match status" value="1"/>
</dbReference>
<dbReference type="GO" id="GO:0005840">
    <property type="term" value="C:ribosome"/>
    <property type="evidence" value="ECO:0007669"/>
    <property type="project" value="UniProtKB-KW"/>
</dbReference>
<feature type="chain" id="PRO_5007614357" evidence="4">
    <location>
        <begin position="27"/>
        <end position="189"/>
    </location>
</feature>
<dbReference type="InterPro" id="IPR029063">
    <property type="entry name" value="SAM-dependent_MTases_sf"/>
</dbReference>
<feature type="signal peptide" evidence="4">
    <location>
        <begin position="1"/>
        <end position="26"/>
    </location>
</feature>
<dbReference type="PANTHER" id="PTHR13610">
    <property type="entry name" value="METHYLTRANSFERASE DOMAIN-CONTAINING PROTEIN"/>
    <property type="match status" value="1"/>
</dbReference>
<organism evidence="6 7">
    <name type="scientific">Bordetella ansorpii</name>
    <dbReference type="NCBI Taxonomy" id="288768"/>
    <lineage>
        <taxon>Bacteria</taxon>
        <taxon>Pseudomonadati</taxon>
        <taxon>Pseudomonadota</taxon>
        <taxon>Betaproteobacteria</taxon>
        <taxon>Burkholderiales</taxon>
        <taxon>Alcaligenaceae</taxon>
        <taxon>Bordetella</taxon>
    </lineage>
</organism>
<evidence type="ECO:0000259" key="5">
    <source>
        <dbReference type="Pfam" id="PF13847"/>
    </source>
</evidence>
<keyword evidence="6" id="KW-0687">Ribonucleoprotein</keyword>
<keyword evidence="3" id="KW-0949">S-adenosyl-L-methionine</keyword>
<dbReference type="InterPro" id="IPR026170">
    <property type="entry name" value="FAM173A/B"/>
</dbReference>
<dbReference type="CDD" id="cd02440">
    <property type="entry name" value="AdoMet_MTases"/>
    <property type="match status" value="1"/>
</dbReference>
<dbReference type="EC" id="2.1.1.-" evidence="6"/>
<keyword evidence="2 6" id="KW-0808">Transferase</keyword>
<dbReference type="RefSeq" id="WP_218188577.1">
    <property type="nucleotide sequence ID" value="NZ_FKBS01000013.1"/>
</dbReference>
<evidence type="ECO:0000256" key="1">
    <source>
        <dbReference type="ARBA" id="ARBA00022603"/>
    </source>
</evidence>
<dbReference type="GO" id="GO:0016279">
    <property type="term" value="F:protein-lysine N-methyltransferase activity"/>
    <property type="evidence" value="ECO:0007669"/>
    <property type="project" value="InterPro"/>
</dbReference>